<keyword evidence="1" id="KW-0472">Membrane</keyword>
<reference evidence="2" key="1">
    <citation type="submission" date="2020-10" db="EMBL/GenBank/DDBJ databases">
        <title>Connecting structure to function with the recovery of over 1000 high-quality activated sludge metagenome-assembled genomes encoding full-length rRNA genes using long-read sequencing.</title>
        <authorList>
            <person name="Singleton C.M."/>
            <person name="Petriglieri F."/>
            <person name="Kristensen J.M."/>
            <person name="Kirkegaard R.H."/>
            <person name="Michaelsen T.Y."/>
            <person name="Andersen M.H."/>
            <person name="Karst S.M."/>
            <person name="Dueholm M.S."/>
            <person name="Nielsen P.H."/>
            <person name="Albertsen M."/>
        </authorList>
    </citation>
    <scope>NUCLEOTIDE SEQUENCE</scope>
    <source>
        <strain evidence="2">EsbW_18-Q3-R4-48_MAXAC.044</strain>
    </source>
</reference>
<dbReference type="GO" id="GO:0008556">
    <property type="term" value="F:P-type potassium transmembrane transporter activity"/>
    <property type="evidence" value="ECO:0007669"/>
    <property type="project" value="InterPro"/>
</dbReference>
<protein>
    <submittedName>
        <fullName evidence="2">K(+)-transporting ATPase subunit F</fullName>
    </submittedName>
</protein>
<evidence type="ECO:0000256" key="1">
    <source>
        <dbReference type="SAM" id="Phobius"/>
    </source>
</evidence>
<feature type="transmembrane region" description="Helical" evidence="1">
    <location>
        <begin position="6"/>
        <end position="24"/>
    </location>
</feature>
<proteinExistence type="predicted"/>
<dbReference type="GO" id="GO:0005886">
    <property type="term" value="C:plasma membrane"/>
    <property type="evidence" value="ECO:0007669"/>
    <property type="project" value="InterPro"/>
</dbReference>
<evidence type="ECO:0000313" key="3">
    <source>
        <dbReference type="Proteomes" id="UP000886602"/>
    </source>
</evidence>
<name>A0A9D7FHL5_9RHOO</name>
<evidence type="ECO:0000313" key="2">
    <source>
        <dbReference type="EMBL" id="MBK7424926.1"/>
    </source>
</evidence>
<dbReference type="NCBIfam" id="TIGR02115">
    <property type="entry name" value="potass_kdpF"/>
    <property type="match status" value="1"/>
</dbReference>
<comment type="caution">
    <text evidence="2">The sequence shown here is derived from an EMBL/GenBank/DDBJ whole genome shotgun (WGS) entry which is preliminary data.</text>
</comment>
<keyword evidence="1" id="KW-1133">Transmembrane helix</keyword>
<accession>A0A9D7FHL5</accession>
<gene>
    <name evidence="2" type="primary">kdpF</name>
    <name evidence="2" type="ORF">IPJ48_18635</name>
</gene>
<dbReference type="Pfam" id="PF09604">
    <property type="entry name" value="Potass_KdpF"/>
    <property type="match status" value="1"/>
</dbReference>
<dbReference type="AlphaFoldDB" id="A0A9D7FHL5"/>
<dbReference type="InterPro" id="IPR011726">
    <property type="entry name" value="KdpF"/>
</dbReference>
<sequence length="30" mass="3298">MTWLYILSGLVAASLLVYLIAALLNPEDFS</sequence>
<keyword evidence="1" id="KW-0812">Transmembrane</keyword>
<dbReference type="Proteomes" id="UP000886602">
    <property type="component" value="Unassembled WGS sequence"/>
</dbReference>
<organism evidence="2 3">
    <name type="scientific">Candidatus Propionivibrio dominans</name>
    <dbReference type="NCBI Taxonomy" id="2954373"/>
    <lineage>
        <taxon>Bacteria</taxon>
        <taxon>Pseudomonadati</taxon>
        <taxon>Pseudomonadota</taxon>
        <taxon>Betaproteobacteria</taxon>
        <taxon>Rhodocyclales</taxon>
        <taxon>Rhodocyclaceae</taxon>
        <taxon>Propionivibrio</taxon>
    </lineage>
</organism>
<dbReference type="EMBL" id="JADJNC010000060">
    <property type="protein sequence ID" value="MBK7424926.1"/>
    <property type="molecule type" value="Genomic_DNA"/>
</dbReference>